<dbReference type="GO" id="GO:0006304">
    <property type="term" value="P:DNA modification"/>
    <property type="evidence" value="ECO:0007669"/>
    <property type="project" value="InterPro"/>
</dbReference>
<dbReference type="RefSeq" id="WP_143101638.1">
    <property type="nucleotide sequence ID" value="NZ_FOAP01000024.1"/>
</dbReference>
<evidence type="ECO:0000256" key="3">
    <source>
        <dbReference type="ARBA" id="ARBA00022679"/>
    </source>
</evidence>
<dbReference type="PANTHER" id="PTHR33841:SF1">
    <property type="entry name" value="DNA METHYLTRANSFERASE A"/>
    <property type="match status" value="1"/>
</dbReference>
<dbReference type="InterPro" id="IPR050953">
    <property type="entry name" value="N4_N6_ade-DNA_methylase"/>
</dbReference>
<dbReference type="PRINTS" id="PR00507">
    <property type="entry name" value="N12N6MTFRASE"/>
</dbReference>
<evidence type="ECO:0000256" key="2">
    <source>
        <dbReference type="ARBA" id="ARBA00022603"/>
    </source>
</evidence>
<feature type="region of interest" description="Disordered" evidence="7">
    <location>
        <begin position="1422"/>
        <end position="1441"/>
    </location>
</feature>
<dbReference type="EC" id="2.1.1.72" evidence="1"/>
<keyword evidence="3" id="KW-0808">Transferase</keyword>
<keyword evidence="10" id="KW-1185">Reference proteome</keyword>
<keyword evidence="2" id="KW-0489">Methyltransferase</keyword>
<feature type="domain" description="Type II methyltransferase M.TaqI-like" evidence="8">
    <location>
        <begin position="349"/>
        <end position="611"/>
    </location>
</feature>
<reference evidence="10" key="1">
    <citation type="submission" date="2016-10" db="EMBL/GenBank/DDBJ databases">
        <authorList>
            <person name="Varghese N."/>
            <person name="Submissions S."/>
        </authorList>
    </citation>
    <scope>NUCLEOTIDE SEQUENCE [LARGE SCALE GENOMIC DNA]</scope>
    <source>
        <strain evidence="10">DSM 17044</strain>
    </source>
</reference>
<feature type="coiled-coil region" evidence="6">
    <location>
        <begin position="1278"/>
        <end position="1305"/>
    </location>
</feature>
<dbReference type="GO" id="GO:0003676">
    <property type="term" value="F:nucleic acid binding"/>
    <property type="evidence" value="ECO:0007669"/>
    <property type="project" value="InterPro"/>
</dbReference>
<sequence>MALHPKARKILTKAVNACRDALERDTRDQLERVFGFQRSGVPRPVTSLELDPSELAISEALREWHRHLTGLFRGTQEERQNQALNRMLTETAFTVLHRLVALCMMEERGVLPVAVLRAGEQSEGFRLYANSAQGGLGDTTATYRAFLERVFDEVTGDLGVIFDRREPASLVFPSETCLRAVVGKLTDSELAEVWGDDETIGWVYQDFHSEKERKQMRGGKNVPADGYALAVCNQLFTPRWVVELLTDNTLGRIWIEMNGGESPMMEELPSLHRGEAHHAIPRKDPRDLRVLDPACGSGHFLLYAYDVLERIYEEAWQRHYSAPGRKGLREDYPDHAVFRRVLPTLILRHNLFGVDIDRRPLQVAALALWLRAQRSWREEEVRYSDRPPITRTNLVCAEPMPGDAKLLSEFTADLKPPVLGELVQQVWHAMRQVGETGLLLRIDQEIRSAVKRAREAWTGSSPSPDDGELFPNWDGRRHQIRELAPDPGFWDEAEGRVLQAIESYAARAAEGERILKRLFAEDAERGFAFIDLSRLRFDVVLMNPPFGHPAAGTKEELDAAYPACGHEIYAMFFQRTLELTTPYGRVGAITERDWLSQKTLRRLREQVFGEKAAVVLGVDICFGALEAKVETAAVVVDRRADLDTEALWVRLATTERKEQALQSALRGDTPGLVHTTTARRFRMLPLGAYAYWMSKRLADRVAKDSAVIQKGVTIKQGTATAEDFRFVRAHWEVEPGVIGLNRKWPRFAKGGEYRHFWDDVHLLLKWDGNGEELKAFSRSVVRNENWIGMPGIFWPLRTNLPLNPRVLPAGCAFGHKAPTAFADRDMRPSVLAVLSARPTYLLLLPWLNTNDWSSRSISKSYEVGVVNSMPWPGELKLGHKVEEIVLSAIGHARAGQLVEDETAETCAAFVLPTGLCKNAGTLASLGEARARSREEAFVALATASARIDEAVASAYDFDYRDHEVLSQEMEPGVETLSSGEIPDAVAFQSAYTSKSALDPTTIAPNAANSVHVVAERRREKLHSGLRSEEDLCRLFSLTPERVVQMRRSLGLLRTEDVERAASDIVSWAVGAAFGRWDVRLLDHTGWTPGWLDPWGPLPVCPLGQLVDGSGLPASAERIASSEWWLSRREATIPPRVVEHNGCRWLVDESGNRVAEAEVAAAEYPLTVAWDGILRDDALEDGSPTRHPMDLSRRVQQVFELVWATEHAAREAELADALGVASLRDWFRRTDSFFSDHLKRYSKSGRKAPIYWPLSTDDGLLTLWIYYPRLNASMLAGLVNHLDQHLAYLRREVDALELRRKQLRVSDADQARADTLAGAIESRTRMLNTLRGLVDRAWSPHLDDGVVVTAGPLRDLFRHRDWRKLVNEVWAEMMDGEHDWSHVAMWARPDEVLRRCRTEKDLAIAHNRLDLYIEPAPTNRRGRKKVTQLELDAAADEEMGDD</sequence>
<dbReference type="Pfam" id="PF07669">
    <property type="entry name" value="Eco57I"/>
    <property type="match status" value="1"/>
</dbReference>
<dbReference type="Proteomes" id="UP000182719">
    <property type="component" value="Unassembled WGS sequence"/>
</dbReference>
<dbReference type="SUPFAM" id="SSF53335">
    <property type="entry name" value="S-adenosyl-L-methionine-dependent methyltransferases"/>
    <property type="match status" value="1"/>
</dbReference>
<protein>
    <recommendedName>
        <fullName evidence="1">site-specific DNA-methyltransferase (adenine-specific)</fullName>
        <ecNumber evidence="1">2.1.1.72</ecNumber>
    </recommendedName>
</protein>
<evidence type="ECO:0000256" key="7">
    <source>
        <dbReference type="SAM" id="MobiDB-lite"/>
    </source>
</evidence>
<keyword evidence="6" id="KW-0175">Coiled coil</keyword>
<dbReference type="EMBL" id="FOAP01000024">
    <property type="protein sequence ID" value="SEM84202.1"/>
    <property type="molecule type" value="Genomic_DNA"/>
</dbReference>
<proteinExistence type="predicted"/>
<feature type="compositionally biased region" description="Acidic residues" evidence="7">
    <location>
        <begin position="1432"/>
        <end position="1441"/>
    </location>
</feature>
<evidence type="ECO:0000313" key="10">
    <source>
        <dbReference type="Proteomes" id="UP000182719"/>
    </source>
</evidence>
<dbReference type="InterPro" id="IPR029063">
    <property type="entry name" value="SAM-dependent_MTases_sf"/>
</dbReference>
<dbReference type="Gene3D" id="3.40.50.150">
    <property type="entry name" value="Vaccinia Virus protein VP39"/>
    <property type="match status" value="1"/>
</dbReference>
<evidence type="ECO:0000259" key="8">
    <source>
        <dbReference type="Pfam" id="PF07669"/>
    </source>
</evidence>
<evidence type="ECO:0000256" key="1">
    <source>
        <dbReference type="ARBA" id="ARBA00011900"/>
    </source>
</evidence>
<dbReference type="InterPro" id="IPR011639">
    <property type="entry name" value="MethylTrfase_TaqI-like_dom"/>
</dbReference>
<dbReference type="GO" id="GO:0009007">
    <property type="term" value="F:site-specific DNA-methyltransferase (adenine-specific) activity"/>
    <property type="evidence" value="ECO:0007669"/>
    <property type="project" value="UniProtKB-EC"/>
</dbReference>
<gene>
    <name evidence="9" type="ORF">SAMN05444354_12438</name>
</gene>
<evidence type="ECO:0000256" key="4">
    <source>
        <dbReference type="ARBA" id="ARBA00022691"/>
    </source>
</evidence>
<evidence type="ECO:0000256" key="6">
    <source>
        <dbReference type="SAM" id="Coils"/>
    </source>
</evidence>
<keyword evidence="4" id="KW-0949">S-adenosyl-L-methionine</keyword>
<dbReference type="InterPro" id="IPR002052">
    <property type="entry name" value="DNA_methylase_N6_adenine_CS"/>
</dbReference>
<dbReference type="OrthoDB" id="9806213at2"/>
<comment type="catalytic activity">
    <reaction evidence="5">
        <text>a 2'-deoxyadenosine in DNA + S-adenosyl-L-methionine = an N(6)-methyl-2'-deoxyadenosine in DNA + S-adenosyl-L-homocysteine + H(+)</text>
        <dbReference type="Rhea" id="RHEA:15197"/>
        <dbReference type="Rhea" id="RHEA-COMP:12418"/>
        <dbReference type="Rhea" id="RHEA-COMP:12419"/>
        <dbReference type="ChEBI" id="CHEBI:15378"/>
        <dbReference type="ChEBI" id="CHEBI:57856"/>
        <dbReference type="ChEBI" id="CHEBI:59789"/>
        <dbReference type="ChEBI" id="CHEBI:90615"/>
        <dbReference type="ChEBI" id="CHEBI:90616"/>
        <dbReference type="EC" id="2.1.1.72"/>
    </reaction>
</comment>
<organism evidence="9 10">
    <name type="scientific">Stigmatella aurantiaca</name>
    <dbReference type="NCBI Taxonomy" id="41"/>
    <lineage>
        <taxon>Bacteria</taxon>
        <taxon>Pseudomonadati</taxon>
        <taxon>Myxococcota</taxon>
        <taxon>Myxococcia</taxon>
        <taxon>Myxococcales</taxon>
        <taxon>Cystobacterineae</taxon>
        <taxon>Archangiaceae</taxon>
        <taxon>Stigmatella</taxon>
    </lineage>
</organism>
<dbReference type="GO" id="GO:0032259">
    <property type="term" value="P:methylation"/>
    <property type="evidence" value="ECO:0007669"/>
    <property type="project" value="UniProtKB-KW"/>
</dbReference>
<evidence type="ECO:0000256" key="5">
    <source>
        <dbReference type="ARBA" id="ARBA00047942"/>
    </source>
</evidence>
<evidence type="ECO:0000313" key="9">
    <source>
        <dbReference type="EMBL" id="SEM84202.1"/>
    </source>
</evidence>
<dbReference type="PANTHER" id="PTHR33841">
    <property type="entry name" value="DNA METHYLTRANSFERASE YEEA-RELATED"/>
    <property type="match status" value="1"/>
</dbReference>
<dbReference type="PROSITE" id="PS00092">
    <property type="entry name" value="N6_MTASE"/>
    <property type="match status" value="1"/>
</dbReference>
<accession>A0A1H8BN61</accession>
<name>A0A1H8BN61_STIAU</name>